<evidence type="ECO:0008006" key="3">
    <source>
        <dbReference type="Google" id="ProtNLM"/>
    </source>
</evidence>
<dbReference type="InterPro" id="IPR036477">
    <property type="entry name" value="Formyl_transf_N_sf"/>
</dbReference>
<dbReference type="Proteomes" id="UP000659697">
    <property type="component" value="Unassembled WGS sequence"/>
</dbReference>
<gene>
    <name evidence="1" type="ORF">GCM10010919_19260</name>
</gene>
<evidence type="ECO:0000313" key="1">
    <source>
        <dbReference type="EMBL" id="GHG69368.1"/>
    </source>
</evidence>
<reference evidence="2" key="1">
    <citation type="journal article" date="2019" name="Int. J. Syst. Evol. Microbiol.">
        <title>The Global Catalogue of Microorganisms (GCM) 10K type strain sequencing project: providing services to taxonomists for standard genome sequencing and annotation.</title>
        <authorList>
            <consortium name="The Broad Institute Genomics Platform"/>
            <consortium name="The Broad Institute Genome Sequencing Center for Infectious Disease"/>
            <person name="Wu L."/>
            <person name="Ma J."/>
        </authorList>
    </citation>
    <scope>NUCLEOTIDE SEQUENCE [LARGE SCALE GENOMIC DNA]</scope>
    <source>
        <strain evidence="2">CGMCC 1.7003</strain>
    </source>
</reference>
<accession>A0ABQ3KZ79</accession>
<dbReference type="Gene3D" id="3.40.50.170">
    <property type="entry name" value="Formyl transferase, N-terminal domain"/>
    <property type="match status" value="1"/>
</dbReference>
<proteinExistence type="predicted"/>
<dbReference type="RefSeq" id="WP_189432710.1">
    <property type="nucleotide sequence ID" value="NZ_BNAO01000004.1"/>
</dbReference>
<evidence type="ECO:0000313" key="2">
    <source>
        <dbReference type="Proteomes" id="UP000659697"/>
    </source>
</evidence>
<dbReference type="SUPFAM" id="SSF53328">
    <property type="entry name" value="Formyltransferase"/>
    <property type="match status" value="1"/>
</dbReference>
<dbReference type="EMBL" id="BNAO01000004">
    <property type="protein sequence ID" value="GHG69368.1"/>
    <property type="molecule type" value="Genomic_DNA"/>
</dbReference>
<name>A0ABQ3KZ79_9ALTE</name>
<comment type="caution">
    <text evidence="1">The sequence shown here is derived from an EMBL/GenBank/DDBJ whole genome shotgun (WGS) entry which is preliminary data.</text>
</comment>
<protein>
    <recommendedName>
        <fullName evidence="3">Formyl transferase N-terminal domain-containing protein</fullName>
    </recommendedName>
</protein>
<organism evidence="1 2">
    <name type="scientific">Alishewanella longhuensis</name>
    <dbReference type="NCBI Taxonomy" id="1091037"/>
    <lineage>
        <taxon>Bacteria</taxon>
        <taxon>Pseudomonadati</taxon>
        <taxon>Pseudomonadota</taxon>
        <taxon>Gammaproteobacteria</taxon>
        <taxon>Alteromonadales</taxon>
        <taxon>Alteromonadaceae</taxon>
        <taxon>Alishewanella</taxon>
    </lineage>
</organism>
<sequence length="255" mass="28557">MINNDRPGFIYFPGCRASAYLDMMQQCQLPPRCIIMLQNPLAQQGLNAAAAHPLIDQFYNPNIDVAAYCKQHQIPLIYCNATSINAAELATVLLAQPTRCWLFSGGGIVKKTLLDHDLEFIHVHPGQLPEVRGSTCFYYSLLHDHSLAATAFMLAQELDSGPVLYGQHFTINVPPPLISSDFIDYVVDPFIRAQTLKPLWQQWPSEVLTLSRQTFSKAPSDRPCFVMHPVLRALAMKRTANTYVPTKPTGVFCHD</sequence>
<keyword evidence="2" id="KW-1185">Reference proteome</keyword>